<feature type="region of interest" description="Disordered" evidence="1">
    <location>
        <begin position="180"/>
        <end position="220"/>
    </location>
</feature>
<feature type="compositionally biased region" description="Low complexity" evidence="1">
    <location>
        <begin position="188"/>
        <end position="199"/>
    </location>
</feature>
<feature type="transmembrane region" description="Helical" evidence="2">
    <location>
        <begin position="68"/>
        <end position="94"/>
    </location>
</feature>
<evidence type="ECO:0000313" key="3">
    <source>
        <dbReference type="EMBL" id="KAK7476836.1"/>
    </source>
</evidence>
<comment type="caution">
    <text evidence="3">The sequence shown here is derived from an EMBL/GenBank/DDBJ whole genome shotgun (WGS) entry which is preliminary data.</text>
</comment>
<accession>A0ABD0JQ21</accession>
<dbReference type="AlphaFoldDB" id="A0ABD0JQ21"/>
<name>A0ABD0JQ21_9CAEN</name>
<keyword evidence="2" id="KW-1133">Transmembrane helix</keyword>
<evidence type="ECO:0000256" key="1">
    <source>
        <dbReference type="SAM" id="MobiDB-lite"/>
    </source>
</evidence>
<feature type="transmembrane region" description="Helical" evidence="2">
    <location>
        <begin position="27"/>
        <end position="48"/>
    </location>
</feature>
<evidence type="ECO:0000256" key="2">
    <source>
        <dbReference type="SAM" id="Phobius"/>
    </source>
</evidence>
<evidence type="ECO:0000313" key="4">
    <source>
        <dbReference type="Proteomes" id="UP001519460"/>
    </source>
</evidence>
<proteinExistence type="predicted"/>
<keyword evidence="2" id="KW-0812">Transmembrane</keyword>
<dbReference type="EMBL" id="JACVVK020000364">
    <property type="protein sequence ID" value="KAK7476836.1"/>
    <property type="molecule type" value="Genomic_DNA"/>
</dbReference>
<keyword evidence="4" id="KW-1185">Reference proteome</keyword>
<sequence>MIATGKLHKCTCVAISLMLKREMGDNFMLIVLWVFVTAVCIAMEYSSIRTVAQSTTTDETDNQSEFFYTQNLVILFAVAGFVLLAIFAFIFVYAKAGRGTANFIARMRQEVLAEALPRRPSVDLGVAPSIELIWDSRDPRYQPARRAAKRSRAAIPFVQENADTRPKSILSENIYHEIGEHADDGELPQSDSQSNPQPSMDEDGYLAPRDLIRQGAAKQM</sequence>
<gene>
    <name evidence="3" type="ORF">BaRGS_00031918</name>
</gene>
<keyword evidence="2" id="KW-0472">Membrane</keyword>
<protein>
    <submittedName>
        <fullName evidence="3">Uncharacterized protein</fullName>
    </submittedName>
</protein>
<dbReference type="Proteomes" id="UP001519460">
    <property type="component" value="Unassembled WGS sequence"/>
</dbReference>
<reference evidence="3 4" key="1">
    <citation type="journal article" date="2023" name="Sci. Data">
        <title>Genome assembly of the Korean intertidal mud-creeper Batillaria attramentaria.</title>
        <authorList>
            <person name="Patra A.K."/>
            <person name="Ho P.T."/>
            <person name="Jun S."/>
            <person name="Lee S.J."/>
            <person name="Kim Y."/>
            <person name="Won Y.J."/>
        </authorList>
    </citation>
    <scope>NUCLEOTIDE SEQUENCE [LARGE SCALE GENOMIC DNA]</scope>
    <source>
        <strain evidence="3">Wonlab-2016</strain>
    </source>
</reference>
<organism evidence="3 4">
    <name type="scientific">Batillaria attramentaria</name>
    <dbReference type="NCBI Taxonomy" id="370345"/>
    <lineage>
        <taxon>Eukaryota</taxon>
        <taxon>Metazoa</taxon>
        <taxon>Spiralia</taxon>
        <taxon>Lophotrochozoa</taxon>
        <taxon>Mollusca</taxon>
        <taxon>Gastropoda</taxon>
        <taxon>Caenogastropoda</taxon>
        <taxon>Sorbeoconcha</taxon>
        <taxon>Cerithioidea</taxon>
        <taxon>Batillariidae</taxon>
        <taxon>Batillaria</taxon>
    </lineage>
</organism>